<feature type="compositionally biased region" description="Polar residues" evidence="1">
    <location>
        <begin position="72"/>
        <end position="100"/>
    </location>
</feature>
<dbReference type="Proteomes" id="UP000887565">
    <property type="component" value="Unplaced"/>
</dbReference>
<evidence type="ECO:0000256" key="1">
    <source>
        <dbReference type="SAM" id="MobiDB-lite"/>
    </source>
</evidence>
<feature type="region of interest" description="Disordered" evidence="1">
    <location>
        <begin position="58"/>
        <end position="100"/>
    </location>
</feature>
<proteinExistence type="predicted"/>
<dbReference type="AlphaFoldDB" id="A0A915JCT1"/>
<protein>
    <submittedName>
        <fullName evidence="3">Uncharacterized protein</fullName>
    </submittedName>
</protein>
<name>A0A915JCT1_ROMCU</name>
<evidence type="ECO:0000313" key="2">
    <source>
        <dbReference type="Proteomes" id="UP000887565"/>
    </source>
</evidence>
<evidence type="ECO:0000313" key="3">
    <source>
        <dbReference type="WBParaSite" id="nRc.2.0.1.t23426-RA"/>
    </source>
</evidence>
<organism evidence="2 3">
    <name type="scientific">Romanomermis culicivorax</name>
    <name type="common">Nematode worm</name>
    <dbReference type="NCBI Taxonomy" id="13658"/>
    <lineage>
        <taxon>Eukaryota</taxon>
        <taxon>Metazoa</taxon>
        <taxon>Ecdysozoa</taxon>
        <taxon>Nematoda</taxon>
        <taxon>Enoplea</taxon>
        <taxon>Dorylaimia</taxon>
        <taxon>Mermithida</taxon>
        <taxon>Mermithoidea</taxon>
        <taxon>Mermithidae</taxon>
        <taxon>Romanomermis</taxon>
    </lineage>
</organism>
<reference evidence="3" key="1">
    <citation type="submission" date="2022-11" db="UniProtKB">
        <authorList>
            <consortium name="WormBaseParasite"/>
        </authorList>
    </citation>
    <scope>IDENTIFICATION</scope>
</reference>
<keyword evidence="2" id="KW-1185">Reference proteome</keyword>
<accession>A0A915JCT1</accession>
<dbReference type="WBParaSite" id="nRc.2.0.1.t23426-RA">
    <property type="protein sequence ID" value="nRc.2.0.1.t23426-RA"/>
    <property type="gene ID" value="nRc.2.0.1.g23426"/>
</dbReference>
<sequence>MMDRKPIRRSNLIHNFRIVHARRANFFCSTSKYSRAEHAQRAACSTLCSPNISEQARRAANRSASRPIDEINGQTAFTKTSRPANTMQSNMSNKLQQSNM</sequence>